<organism evidence="2 3">
    <name type="scientific">Haemaphysalis longicornis</name>
    <name type="common">Bush tick</name>
    <dbReference type="NCBI Taxonomy" id="44386"/>
    <lineage>
        <taxon>Eukaryota</taxon>
        <taxon>Metazoa</taxon>
        <taxon>Ecdysozoa</taxon>
        <taxon>Arthropoda</taxon>
        <taxon>Chelicerata</taxon>
        <taxon>Arachnida</taxon>
        <taxon>Acari</taxon>
        <taxon>Parasitiformes</taxon>
        <taxon>Ixodida</taxon>
        <taxon>Ixodoidea</taxon>
        <taxon>Ixodidae</taxon>
        <taxon>Haemaphysalinae</taxon>
        <taxon>Haemaphysalis</taxon>
    </lineage>
</organism>
<dbReference type="Pfam" id="PF21599">
    <property type="entry name" value="ZSWIM3_N"/>
    <property type="match status" value="1"/>
</dbReference>
<proteinExistence type="predicted"/>
<feature type="domain" description="ZSWIM3 N-terminal" evidence="1">
    <location>
        <begin position="82"/>
        <end position="148"/>
    </location>
</feature>
<accession>A0A9J6GSQ4</accession>
<dbReference type="PANTHER" id="PTHR47086:SF4">
    <property type="entry name" value="BTB DOMAIN-CONTAINING PROTEIN"/>
    <property type="match status" value="1"/>
</dbReference>
<comment type="caution">
    <text evidence="2">The sequence shown here is derived from an EMBL/GenBank/DDBJ whole genome shotgun (WGS) entry which is preliminary data.</text>
</comment>
<evidence type="ECO:0000313" key="2">
    <source>
        <dbReference type="EMBL" id="KAH9378517.1"/>
    </source>
</evidence>
<dbReference type="PANTHER" id="PTHR47086">
    <property type="entry name" value="BTB DOMAIN-CONTAINING PROTEIN"/>
    <property type="match status" value="1"/>
</dbReference>
<name>A0A9J6GSQ4_HAELO</name>
<sequence length="159" mass="17586">MLGPLFNVTFIELLDLNCSFCSTLTHQPYQNSFSFFSQGERLEGCSFLDTVLSLFRQYPAMASAMPPLSADAAATGDVNFSVGDKFSSFAELEEKIDRYCSAIYVKVWKKDARTIEAATKRVGKIAAGMSDALKYQTVKFCCIQGGKKFMTQATERCSS</sequence>
<keyword evidence="3" id="KW-1185">Reference proteome</keyword>
<protein>
    <recommendedName>
        <fullName evidence="1">ZSWIM3 N-terminal domain-containing protein</fullName>
    </recommendedName>
</protein>
<dbReference type="Proteomes" id="UP000821853">
    <property type="component" value="Unassembled WGS sequence"/>
</dbReference>
<evidence type="ECO:0000313" key="3">
    <source>
        <dbReference type="Proteomes" id="UP000821853"/>
    </source>
</evidence>
<reference evidence="2 3" key="1">
    <citation type="journal article" date="2020" name="Cell">
        <title>Large-Scale Comparative Analyses of Tick Genomes Elucidate Their Genetic Diversity and Vector Capacities.</title>
        <authorList>
            <consortium name="Tick Genome and Microbiome Consortium (TIGMIC)"/>
            <person name="Jia N."/>
            <person name="Wang J."/>
            <person name="Shi W."/>
            <person name="Du L."/>
            <person name="Sun Y."/>
            <person name="Zhan W."/>
            <person name="Jiang J.F."/>
            <person name="Wang Q."/>
            <person name="Zhang B."/>
            <person name="Ji P."/>
            <person name="Bell-Sakyi L."/>
            <person name="Cui X.M."/>
            <person name="Yuan T.T."/>
            <person name="Jiang B.G."/>
            <person name="Yang W.F."/>
            <person name="Lam T.T."/>
            <person name="Chang Q.C."/>
            <person name="Ding S.J."/>
            <person name="Wang X.J."/>
            <person name="Zhu J.G."/>
            <person name="Ruan X.D."/>
            <person name="Zhao L."/>
            <person name="Wei J.T."/>
            <person name="Ye R.Z."/>
            <person name="Que T.C."/>
            <person name="Du C.H."/>
            <person name="Zhou Y.H."/>
            <person name="Cheng J.X."/>
            <person name="Dai P.F."/>
            <person name="Guo W.B."/>
            <person name="Han X.H."/>
            <person name="Huang E.J."/>
            <person name="Li L.F."/>
            <person name="Wei W."/>
            <person name="Gao Y.C."/>
            <person name="Liu J.Z."/>
            <person name="Shao H.Z."/>
            <person name="Wang X."/>
            <person name="Wang C.C."/>
            <person name="Yang T.C."/>
            <person name="Huo Q.B."/>
            <person name="Li W."/>
            <person name="Chen H.Y."/>
            <person name="Chen S.E."/>
            <person name="Zhou L.G."/>
            <person name="Ni X.B."/>
            <person name="Tian J.H."/>
            <person name="Sheng Y."/>
            <person name="Liu T."/>
            <person name="Pan Y.S."/>
            <person name="Xia L.Y."/>
            <person name="Li J."/>
            <person name="Zhao F."/>
            <person name="Cao W.C."/>
        </authorList>
    </citation>
    <scope>NUCLEOTIDE SEQUENCE [LARGE SCALE GENOMIC DNA]</scope>
    <source>
        <strain evidence="2">HaeL-2018</strain>
    </source>
</reference>
<evidence type="ECO:0000259" key="1">
    <source>
        <dbReference type="Pfam" id="PF21599"/>
    </source>
</evidence>
<dbReference type="InterPro" id="IPR040854">
    <property type="entry name" value="ZSWIM9"/>
</dbReference>
<dbReference type="EMBL" id="JABSTR010000008">
    <property type="protein sequence ID" value="KAH9378517.1"/>
    <property type="molecule type" value="Genomic_DNA"/>
</dbReference>
<dbReference type="InterPro" id="IPR048325">
    <property type="entry name" value="ZSWIM3_N"/>
</dbReference>
<gene>
    <name evidence="2" type="ORF">HPB48_015059</name>
</gene>
<dbReference type="AlphaFoldDB" id="A0A9J6GSQ4"/>
<dbReference type="OrthoDB" id="124789at2759"/>
<dbReference type="VEuPathDB" id="VectorBase:HLOH_044004"/>